<proteinExistence type="predicted"/>
<dbReference type="EMBL" id="MFGO01000004">
    <property type="protein sequence ID" value="OGF41875.1"/>
    <property type="molecule type" value="Genomic_DNA"/>
</dbReference>
<accession>A0A1F5TSG6</accession>
<comment type="caution">
    <text evidence="1">The sequence shown here is derived from an EMBL/GenBank/DDBJ whole genome shotgun (WGS) entry which is preliminary data.</text>
</comment>
<evidence type="ECO:0000313" key="2">
    <source>
        <dbReference type="Proteomes" id="UP000177579"/>
    </source>
</evidence>
<name>A0A1F5TSG6_9BACT</name>
<gene>
    <name evidence="1" type="ORF">A2531_05320</name>
</gene>
<dbReference type="Gene3D" id="3.40.50.150">
    <property type="entry name" value="Vaccinia Virus protein VP39"/>
    <property type="match status" value="1"/>
</dbReference>
<dbReference type="InterPro" id="IPR029063">
    <property type="entry name" value="SAM-dependent_MTases_sf"/>
</dbReference>
<dbReference type="Proteomes" id="UP000177579">
    <property type="component" value="Unassembled WGS sequence"/>
</dbReference>
<reference evidence="1 2" key="1">
    <citation type="journal article" date="2016" name="Nat. Commun.">
        <title>Thousands of microbial genomes shed light on interconnected biogeochemical processes in an aquifer system.</title>
        <authorList>
            <person name="Anantharaman K."/>
            <person name="Brown C.T."/>
            <person name="Hug L.A."/>
            <person name="Sharon I."/>
            <person name="Castelle C.J."/>
            <person name="Probst A.J."/>
            <person name="Thomas B.C."/>
            <person name="Singh A."/>
            <person name="Wilkins M.J."/>
            <person name="Karaoz U."/>
            <person name="Brodie E.L."/>
            <person name="Williams K.H."/>
            <person name="Hubbard S.S."/>
            <person name="Banfield J.F."/>
        </authorList>
    </citation>
    <scope>NUCLEOTIDE SEQUENCE [LARGE SCALE GENOMIC DNA]</scope>
</reference>
<organism evidence="1 2">
    <name type="scientific">Candidatus Falkowbacteria bacterium RIFOXYD2_FULL_34_120</name>
    <dbReference type="NCBI Taxonomy" id="1798007"/>
    <lineage>
        <taxon>Bacteria</taxon>
        <taxon>Candidatus Falkowiibacteriota</taxon>
    </lineage>
</organism>
<evidence type="ECO:0000313" key="1">
    <source>
        <dbReference type="EMBL" id="OGF41875.1"/>
    </source>
</evidence>
<dbReference type="SUPFAM" id="SSF53335">
    <property type="entry name" value="S-adenosyl-L-methionine-dependent methyltransferases"/>
    <property type="match status" value="1"/>
</dbReference>
<dbReference type="AlphaFoldDB" id="A0A1F5TSG6"/>
<sequence length="87" mass="10119">MTKEEIHKNHFPFFCEAFRLLKDGGVLTYYSDEIDSFSEEHINCLRRAGFTDIQSMVCVVNPPQDCKYWKSDRILAPIIFKGRKGGE</sequence>
<protein>
    <recommendedName>
        <fullName evidence="3">Methyltransferase type 11 domain-containing protein</fullName>
    </recommendedName>
</protein>
<evidence type="ECO:0008006" key="3">
    <source>
        <dbReference type="Google" id="ProtNLM"/>
    </source>
</evidence>